<dbReference type="PANTHER" id="PTHR10799">
    <property type="entry name" value="SNF2/RAD54 HELICASE FAMILY"/>
    <property type="match status" value="1"/>
</dbReference>
<dbReference type="CDD" id="cd18012">
    <property type="entry name" value="DEXQc_arch_SWI2_SNF2"/>
    <property type="match status" value="1"/>
</dbReference>
<evidence type="ECO:0000256" key="1">
    <source>
        <dbReference type="ARBA" id="ARBA00022801"/>
    </source>
</evidence>
<dbReference type="GO" id="GO:0005524">
    <property type="term" value="F:ATP binding"/>
    <property type="evidence" value="ECO:0007669"/>
    <property type="project" value="InterPro"/>
</dbReference>
<dbReference type="GO" id="GO:0004386">
    <property type="term" value="F:helicase activity"/>
    <property type="evidence" value="ECO:0007669"/>
    <property type="project" value="UniProtKB-KW"/>
</dbReference>
<keyword evidence="7" id="KW-0067">ATP-binding</keyword>
<dbReference type="SMART" id="SM00490">
    <property type="entry name" value="HELICc"/>
    <property type="match status" value="1"/>
</dbReference>
<evidence type="ECO:0000259" key="4">
    <source>
        <dbReference type="PROSITE" id="PS50966"/>
    </source>
</evidence>
<dbReference type="InterPro" id="IPR013663">
    <property type="entry name" value="Helicase_SWF/SNF/SWI_bac"/>
</dbReference>
<dbReference type="InterPro" id="IPR001650">
    <property type="entry name" value="Helicase_C-like"/>
</dbReference>
<feature type="coiled-coil region" evidence="3">
    <location>
        <begin position="528"/>
        <end position="555"/>
    </location>
</feature>
<dbReference type="GO" id="GO:0008270">
    <property type="term" value="F:zinc ion binding"/>
    <property type="evidence" value="ECO:0007669"/>
    <property type="project" value="UniProtKB-KW"/>
</dbReference>
<keyword evidence="2" id="KW-0479">Metal-binding</keyword>
<dbReference type="SUPFAM" id="SSF52540">
    <property type="entry name" value="P-loop containing nucleoside triphosphate hydrolases"/>
    <property type="match status" value="2"/>
</dbReference>
<evidence type="ECO:0000256" key="3">
    <source>
        <dbReference type="SAM" id="Coils"/>
    </source>
</evidence>
<name>A0A1T4MGQ7_9FIRM</name>
<dbReference type="PROSITE" id="PS51194">
    <property type="entry name" value="HELICASE_CTER"/>
    <property type="match status" value="1"/>
</dbReference>
<dbReference type="InterPro" id="IPR014001">
    <property type="entry name" value="Helicase_ATP-bd"/>
</dbReference>
<dbReference type="EMBL" id="FUXM01000004">
    <property type="protein sequence ID" value="SJZ66270.1"/>
    <property type="molecule type" value="Genomic_DNA"/>
</dbReference>
<dbReference type="RefSeq" id="WP_078664708.1">
    <property type="nucleotide sequence ID" value="NZ_FUXM01000004.1"/>
</dbReference>
<organism evidence="7 8">
    <name type="scientific">Carboxydocella sporoproducens DSM 16521</name>
    <dbReference type="NCBI Taxonomy" id="1121270"/>
    <lineage>
        <taxon>Bacteria</taxon>
        <taxon>Bacillati</taxon>
        <taxon>Bacillota</taxon>
        <taxon>Clostridia</taxon>
        <taxon>Eubacteriales</taxon>
        <taxon>Clostridiales Family XVI. Incertae Sedis</taxon>
        <taxon>Carboxydocella</taxon>
    </lineage>
</organism>
<dbReference type="AlphaFoldDB" id="A0A1T4MGQ7"/>
<dbReference type="InterPro" id="IPR038718">
    <property type="entry name" value="SNF2-like_sf"/>
</dbReference>
<proteinExistence type="predicted"/>
<dbReference type="Gene3D" id="3.40.50.10810">
    <property type="entry name" value="Tandem AAA-ATPase domain"/>
    <property type="match status" value="1"/>
</dbReference>
<dbReference type="PROSITE" id="PS50966">
    <property type="entry name" value="ZF_SWIM"/>
    <property type="match status" value="1"/>
</dbReference>
<keyword evidence="8" id="KW-1185">Reference proteome</keyword>
<dbReference type="Gene3D" id="3.40.50.300">
    <property type="entry name" value="P-loop containing nucleotide triphosphate hydrolases"/>
    <property type="match status" value="1"/>
</dbReference>
<dbReference type="Pfam" id="PF08455">
    <property type="entry name" value="SNF2_assoc"/>
    <property type="match status" value="1"/>
</dbReference>
<evidence type="ECO:0000313" key="8">
    <source>
        <dbReference type="Proteomes" id="UP000189933"/>
    </source>
</evidence>
<dbReference type="InterPro" id="IPR000330">
    <property type="entry name" value="SNF2_N"/>
</dbReference>
<keyword evidence="1" id="KW-0378">Hydrolase</keyword>
<accession>A0A1T4MGQ7</accession>
<feature type="domain" description="Helicase ATP-binding" evidence="5">
    <location>
        <begin position="622"/>
        <end position="782"/>
    </location>
</feature>
<dbReference type="CDD" id="cd18793">
    <property type="entry name" value="SF2_C_SNF"/>
    <property type="match status" value="1"/>
</dbReference>
<dbReference type="InterPro" id="IPR049730">
    <property type="entry name" value="SNF2/RAD54-like_C"/>
</dbReference>
<keyword evidence="2" id="KW-0862">Zinc</keyword>
<dbReference type="FunFam" id="3.40.50.300:FF:000533">
    <property type="entry name" value="Helicase, Snf2 family"/>
    <property type="match status" value="1"/>
</dbReference>
<dbReference type="InterPro" id="IPR007527">
    <property type="entry name" value="Znf_SWIM"/>
</dbReference>
<feature type="domain" description="SWIM-type" evidence="4">
    <location>
        <begin position="55"/>
        <end position="94"/>
    </location>
</feature>
<reference evidence="8" key="1">
    <citation type="submission" date="2017-02" db="EMBL/GenBank/DDBJ databases">
        <authorList>
            <person name="Varghese N."/>
            <person name="Submissions S."/>
        </authorList>
    </citation>
    <scope>NUCLEOTIDE SEQUENCE [LARGE SCALE GENOMIC DNA]</scope>
    <source>
        <strain evidence="8">DSM 16521</strain>
    </source>
</reference>
<dbReference type="Proteomes" id="UP000189933">
    <property type="component" value="Unassembled WGS sequence"/>
</dbReference>
<keyword evidence="3" id="KW-0175">Coiled coil</keyword>
<dbReference type="FunFam" id="3.40.50.10810:FF:000054">
    <property type="entry name" value="Helicase, Snf2 family"/>
    <property type="match status" value="1"/>
</dbReference>
<dbReference type="GO" id="GO:0016787">
    <property type="term" value="F:hydrolase activity"/>
    <property type="evidence" value="ECO:0007669"/>
    <property type="project" value="UniProtKB-KW"/>
</dbReference>
<dbReference type="PROSITE" id="PS51192">
    <property type="entry name" value="HELICASE_ATP_BIND_1"/>
    <property type="match status" value="1"/>
</dbReference>
<protein>
    <submittedName>
        <fullName evidence="7">Superfamily II DNA or RNA helicase, SNF2 family</fullName>
    </submittedName>
</protein>
<evidence type="ECO:0000259" key="5">
    <source>
        <dbReference type="PROSITE" id="PS51192"/>
    </source>
</evidence>
<evidence type="ECO:0000256" key="2">
    <source>
        <dbReference type="PROSITE-ProRule" id="PRU00325"/>
    </source>
</evidence>
<keyword evidence="7" id="KW-0347">Helicase</keyword>
<feature type="domain" description="Helicase C-terminal" evidence="6">
    <location>
        <begin position="906"/>
        <end position="1060"/>
    </location>
</feature>
<evidence type="ECO:0000259" key="6">
    <source>
        <dbReference type="PROSITE" id="PS51194"/>
    </source>
</evidence>
<gene>
    <name evidence="7" type="ORF">SAMN02745885_00574</name>
</gene>
<dbReference type="OrthoDB" id="9760715at2"/>
<dbReference type="Pfam" id="PF00176">
    <property type="entry name" value="SNF2-rel_dom"/>
    <property type="match status" value="1"/>
</dbReference>
<dbReference type="SMART" id="SM00487">
    <property type="entry name" value="DEXDc"/>
    <property type="match status" value="1"/>
</dbReference>
<evidence type="ECO:0000313" key="7">
    <source>
        <dbReference type="EMBL" id="SJZ66270.1"/>
    </source>
</evidence>
<sequence length="1074" mass="123206">MNVPEISEKQIKQAASSPKVYERGLEYFADGLVKHIEYDHDRDEFRAIVSNRNLYNIRLRFYPSGTWHYYCTCPAHDQLPGICKHVVAVLKALQTGYAFDPQAMQNRRARQLGAKLLSHLAVTPTSPIKQELNLEVELTLQPMDHVIFAYLGLKIGLSRLYVIRDLNQFVSSLQTGQPLEFGQKFTFEPTKQSFAACDQPVIDFLQEMYEQYAAVDRYETTSHFKQRPLPLSDYHLAQLLHSLKEKSFVLCLPGNHSKLTRIKQGLSLGFNLAAANDELVLSLVENDLPPRPLTRDGSFFFYQEEIWQVEDDQQRRYFLPLAQVLNQEKRLIFASEHKDRFATELLPALEKISKLEIAPELASRFIRQPLAARIYFDRYGEQGISARVEFEYGTITINPFSNQIPARDILLVRNQEKENAILSLLELADFTVNQGQIYLDEEEKVLEFITAYLPRLQELAEIFYSEEFKKLRVRPTLDFSGRVRLNEEDNLLEVSFTFPDLPEEELREILASLQEKKKYHRLKDGSFLLLQQQELQQLARLLENLNLDASALQEATIQLPKYRAMYLDSFLRQHNLPNLRRDRAFKQLVQSILEPQDNDYEVPASLQKVMRDYQKTGFRWLKTLAAHGLGGILADDMGLGKTLQVLAFLLSEQDTSPGPSLVIAPTSLVYNWEAEARKFAPELKVLVVSGSPKDRQALLENLNQWDLVITSYGLIRRDIELYARQQFVYCFLDEAQHIKNAQTVNAKSVLQINARSYFALTGTPIENSLAELWSIFNFILPGYFPHYQEFRRKYELPIARGNPEVLAELSRLVKPFILRRVKKDVLKELPAKIETEIKAPLTAEQQKVYLAYLKKARGEIAQELAAAGFEKSRMKILAALTRLRQICCHPALFLNNYRGDSGKFQLFQEVLTDALASGHRVLVFSQFTSMLDILHQYLLGEGIEHFYLHGSVKPEERLSMAHSFNQGQGKVFLISLKAGGTGLNLTGADMVIHYDPWWNPAVEEQATDRAYRIGQNKAVQVIKLISQGTIEEKVFALQQRKKELIASVIQPGETFLSKLTEAELRELFDLTTTG</sequence>
<dbReference type="Pfam" id="PF00271">
    <property type="entry name" value="Helicase_C"/>
    <property type="match status" value="1"/>
</dbReference>
<keyword evidence="7" id="KW-0547">Nucleotide-binding</keyword>
<dbReference type="InterPro" id="IPR027417">
    <property type="entry name" value="P-loop_NTPase"/>
</dbReference>
<keyword evidence="2" id="KW-0863">Zinc-finger</keyword>